<keyword evidence="8" id="KW-1185">Reference proteome</keyword>
<evidence type="ECO:0000256" key="1">
    <source>
        <dbReference type="ARBA" id="ARBA00022490"/>
    </source>
</evidence>
<comment type="function">
    <text evidence="6">Specifically methylates the N7 position of a guanine in 16S rRNA.</text>
</comment>
<comment type="similarity">
    <text evidence="6">Belongs to the methyltransferase superfamily. RNA methyltransferase RsmG family.</text>
</comment>
<dbReference type="SUPFAM" id="SSF53335">
    <property type="entry name" value="S-adenosyl-L-methionine-dependent methyltransferases"/>
    <property type="match status" value="1"/>
</dbReference>
<evidence type="ECO:0000256" key="4">
    <source>
        <dbReference type="ARBA" id="ARBA00022679"/>
    </source>
</evidence>
<feature type="binding site" evidence="6">
    <location>
        <begin position="122"/>
        <end position="123"/>
    </location>
    <ligand>
        <name>S-adenosyl-L-methionine</name>
        <dbReference type="ChEBI" id="CHEBI:59789"/>
    </ligand>
</feature>
<name>A0A1G6JHQ9_9BACT</name>
<evidence type="ECO:0000256" key="5">
    <source>
        <dbReference type="ARBA" id="ARBA00022691"/>
    </source>
</evidence>
<dbReference type="HAMAP" id="MF_00074">
    <property type="entry name" value="16SrRNA_methyltr_G"/>
    <property type="match status" value="1"/>
</dbReference>
<dbReference type="OrthoDB" id="9808773at2"/>
<dbReference type="GO" id="GO:0070043">
    <property type="term" value="F:rRNA (guanine-N7-)-methyltransferase activity"/>
    <property type="evidence" value="ECO:0007669"/>
    <property type="project" value="UniProtKB-UniRule"/>
</dbReference>
<feature type="binding site" evidence="6">
    <location>
        <position position="135"/>
    </location>
    <ligand>
        <name>S-adenosyl-L-methionine</name>
        <dbReference type="ChEBI" id="CHEBI:59789"/>
    </ligand>
</feature>
<comment type="subcellular location">
    <subcellularLocation>
        <location evidence="6">Cytoplasm</location>
    </subcellularLocation>
</comment>
<evidence type="ECO:0000256" key="2">
    <source>
        <dbReference type="ARBA" id="ARBA00022552"/>
    </source>
</evidence>
<feature type="binding site" evidence="6">
    <location>
        <position position="76"/>
    </location>
    <ligand>
        <name>S-adenosyl-L-methionine</name>
        <dbReference type="ChEBI" id="CHEBI:59789"/>
    </ligand>
</feature>
<evidence type="ECO:0000313" key="7">
    <source>
        <dbReference type="EMBL" id="SDC18269.1"/>
    </source>
</evidence>
<dbReference type="NCBIfam" id="TIGR00138">
    <property type="entry name" value="rsmG_gidB"/>
    <property type="match status" value="1"/>
</dbReference>
<dbReference type="AlphaFoldDB" id="A0A1G6JHQ9"/>
<comment type="caution">
    <text evidence="6">Lacks conserved residue(s) required for the propagation of feature annotation.</text>
</comment>
<dbReference type="Proteomes" id="UP000199452">
    <property type="component" value="Unassembled WGS sequence"/>
</dbReference>
<dbReference type="PANTHER" id="PTHR31760">
    <property type="entry name" value="S-ADENOSYL-L-METHIONINE-DEPENDENT METHYLTRANSFERASES SUPERFAMILY PROTEIN"/>
    <property type="match status" value="1"/>
</dbReference>
<dbReference type="STRING" id="1640674.SAMN05216323_102024"/>
<dbReference type="PANTHER" id="PTHR31760:SF0">
    <property type="entry name" value="S-ADENOSYL-L-METHIONINE-DEPENDENT METHYLTRANSFERASES SUPERFAMILY PROTEIN"/>
    <property type="match status" value="1"/>
</dbReference>
<dbReference type="Pfam" id="PF02527">
    <property type="entry name" value="GidB"/>
    <property type="match status" value="1"/>
</dbReference>
<accession>A0A1G6JHQ9</accession>
<dbReference type="RefSeq" id="WP_092437351.1">
    <property type="nucleotide sequence ID" value="NZ_FMYP01000020.1"/>
</dbReference>
<sequence length="206" mass="23475">MEEIIRYFPDLTQLQRDRFTQLWPLYLDWNSKINLISRKDFEFLYTRHILHSLAIGKVLQFRPGTKILDVGTGGGFPGIPLAILFPECEFTLVDSIAKKIMVVDNIITELKLTNTKAVKGRAEEITGNVDFVVSRAVAQLPEFKAWIWKKITPGGKNSLPNGILYLKGGDLKAELKGIHDPIDVFEISSFFADPYFETKKVVYVQR</sequence>
<feature type="binding site" evidence="6">
    <location>
        <position position="71"/>
    </location>
    <ligand>
        <name>S-adenosyl-L-methionine</name>
        <dbReference type="ChEBI" id="CHEBI:59789"/>
    </ligand>
</feature>
<proteinExistence type="inferred from homology"/>
<evidence type="ECO:0000256" key="6">
    <source>
        <dbReference type="HAMAP-Rule" id="MF_00074"/>
    </source>
</evidence>
<keyword evidence="4 6" id="KW-0808">Transferase</keyword>
<keyword evidence="1 6" id="KW-0963">Cytoplasm</keyword>
<reference evidence="7 8" key="1">
    <citation type="submission" date="2016-09" db="EMBL/GenBank/DDBJ databases">
        <authorList>
            <person name="Capua I."/>
            <person name="De Benedictis P."/>
            <person name="Joannis T."/>
            <person name="Lombin L.H."/>
            <person name="Cattoli G."/>
        </authorList>
    </citation>
    <scope>NUCLEOTIDE SEQUENCE [LARGE SCALE GENOMIC DNA]</scope>
    <source>
        <strain evidence="7 8">A7P-90m</strain>
    </source>
</reference>
<evidence type="ECO:0000313" key="8">
    <source>
        <dbReference type="Proteomes" id="UP000199452"/>
    </source>
</evidence>
<gene>
    <name evidence="6" type="primary">rsmG</name>
    <name evidence="7" type="ORF">SAMN05216323_102024</name>
</gene>
<dbReference type="EC" id="2.1.1.-" evidence="6"/>
<dbReference type="GO" id="GO:0005829">
    <property type="term" value="C:cytosol"/>
    <property type="evidence" value="ECO:0007669"/>
    <property type="project" value="TreeGrafter"/>
</dbReference>
<organism evidence="7 8">
    <name type="scientific">Williamwhitmania taraxaci</name>
    <dbReference type="NCBI Taxonomy" id="1640674"/>
    <lineage>
        <taxon>Bacteria</taxon>
        <taxon>Pseudomonadati</taxon>
        <taxon>Bacteroidota</taxon>
        <taxon>Bacteroidia</taxon>
        <taxon>Bacteroidales</taxon>
        <taxon>Williamwhitmaniaceae</taxon>
        <taxon>Williamwhitmania</taxon>
    </lineage>
</organism>
<keyword evidence="2 6" id="KW-0698">rRNA processing</keyword>
<protein>
    <recommendedName>
        <fullName evidence="6">Ribosomal RNA small subunit methyltransferase G</fullName>
        <ecNumber evidence="6">2.1.1.-</ecNumber>
    </recommendedName>
    <alternativeName>
        <fullName evidence="6">16S rRNA 7-methylguanosine methyltransferase</fullName>
        <shortName evidence="6">16S rRNA m7G methyltransferase</shortName>
    </alternativeName>
</protein>
<dbReference type="CDD" id="cd02440">
    <property type="entry name" value="AdoMet_MTases"/>
    <property type="match status" value="1"/>
</dbReference>
<dbReference type="InterPro" id="IPR003682">
    <property type="entry name" value="rRNA_ssu_MeTfrase_G"/>
</dbReference>
<keyword evidence="3 6" id="KW-0489">Methyltransferase</keyword>
<dbReference type="InterPro" id="IPR029063">
    <property type="entry name" value="SAM-dependent_MTases_sf"/>
</dbReference>
<dbReference type="Gene3D" id="3.40.50.150">
    <property type="entry name" value="Vaccinia Virus protein VP39"/>
    <property type="match status" value="1"/>
</dbReference>
<dbReference type="EMBL" id="FMYP01000020">
    <property type="protein sequence ID" value="SDC18269.1"/>
    <property type="molecule type" value="Genomic_DNA"/>
</dbReference>
<evidence type="ECO:0000256" key="3">
    <source>
        <dbReference type="ARBA" id="ARBA00022603"/>
    </source>
</evidence>
<keyword evidence="5 6" id="KW-0949">S-adenosyl-L-methionine</keyword>
<dbReference type="PIRSF" id="PIRSF003078">
    <property type="entry name" value="GidB"/>
    <property type="match status" value="1"/>
</dbReference>